<dbReference type="InterPro" id="IPR027417">
    <property type="entry name" value="P-loop_NTPase"/>
</dbReference>
<dbReference type="CDD" id="cd00154">
    <property type="entry name" value="Rab"/>
    <property type="match status" value="1"/>
</dbReference>
<reference evidence="3" key="1">
    <citation type="submission" date="2006-10" db="EMBL/GenBank/DDBJ databases">
        <authorList>
            <person name="Amadeo P."/>
            <person name="Zhao Q."/>
            <person name="Wortman J."/>
            <person name="Fraser-Liggett C."/>
            <person name="Carlton J."/>
        </authorList>
    </citation>
    <scope>NUCLEOTIDE SEQUENCE</scope>
    <source>
        <strain evidence="3">G3</strain>
    </source>
</reference>
<dbReference type="GO" id="GO:0006890">
    <property type="term" value="P:retrograde vesicle-mediated transport, Golgi to endoplasmic reticulum"/>
    <property type="evidence" value="ECO:0000318"/>
    <property type="project" value="GO_Central"/>
</dbReference>
<proteinExistence type="predicted"/>
<dbReference type="GO" id="GO:0005829">
    <property type="term" value="C:cytosol"/>
    <property type="evidence" value="ECO:0007669"/>
    <property type="project" value="GOC"/>
</dbReference>
<dbReference type="STRING" id="5722.A2E0G1"/>
<dbReference type="PRINTS" id="PR00449">
    <property type="entry name" value="RASTRNSFRMNG"/>
</dbReference>
<dbReference type="Gene3D" id="3.40.50.300">
    <property type="entry name" value="P-loop containing nucleotide triphosphate hydrolases"/>
    <property type="match status" value="1"/>
</dbReference>
<protein>
    <submittedName>
        <fullName evidence="3">Ras family protein</fullName>
    </submittedName>
</protein>
<dbReference type="PANTHER" id="PTHR47977">
    <property type="entry name" value="RAS-RELATED PROTEIN RAB"/>
    <property type="match status" value="1"/>
</dbReference>
<dbReference type="SMART" id="SM00173">
    <property type="entry name" value="RAS"/>
    <property type="match status" value="1"/>
</dbReference>
<dbReference type="RefSeq" id="XP_001326064.1">
    <property type="nucleotide sequence ID" value="XM_001326029.1"/>
</dbReference>
<reference evidence="3" key="2">
    <citation type="journal article" date="2007" name="Science">
        <title>Draft genome sequence of the sexually transmitted pathogen Trichomonas vaginalis.</title>
        <authorList>
            <person name="Carlton J.M."/>
            <person name="Hirt R.P."/>
            <person name="Silva J.C."/>
            <person name="Delcher A.L."/>
            <person name="Schatz M."/>
            <person name="Zhao Q."/>
            <person name="Wortman J.R."/>
            <person name="Bidwell S.L."/>
            <person name="Alsmark U.C.M."/>
            <person name="Besteiro S."/>
            <person name="Sicheritz-Ponten T."/>
            <person name="Noel C.J."/>
            <person name="Dacks J.B."/>
            <person name="Foster P.G."/>
            <person name="Simillion C."/>
            <person name="Van de Peer Y."/>
            <person name="Miranda-Saavedra D."/>
            <person name="Barton G.J."/>
            <person name="Westrop G.D."/>
            <person name="Mueller S."/>
            <person name="Dessi D."/>
            <person name="Fiori P.L."/>
            <person name="Ren Q."/>
            <person name="Paulsen I."/>
            <person name="Zhang H."/>
            <person name="Bastida-Corcuera F.D."/>
            <person name="Simoes-Barbosa A."/>
            <person name="Brown M.T."/>
            <person name="Hayes R.D."/>
            <person name="Mukherjee M."/>
            <person name="Okumura C.Y."/>
            <person name="Schneider R."/>
            <person name="Smith A.J."/>
            <person name="Vanacova S."/>
            <person name="Villalvazo M."/>
            <person name="Haas B.J."/>
            <person name="Pertea M."/>
            <person name="Feldblyum T.V."/>
            <person name="Utterback T.R."/>
            <person name="Shu C.L."/>
            <person name="Osoegawa K."/>
            <person name="de Jong P.J."/>
            <person name="Hrdy I."/>
            <person name="Horvathova L."/>
            <person name="Zubacova Z."/>
            <person name="Dolezal P."/>
            <person name="Malik S.B."/>
            <person name="Logsdon J.M. Jr."/>
            <person name="Henze K."/>
            <person name="Gupta A."/>
            <person name="Wang C.C."/>
            <person name="Dunne R.L."/>
            <person name="Upcroft J.A."/>
            <person name="Upcroft P."/>
            <person name="White O."/>
            <person name="Salzberg S.L."/>
            <person name="Tang P."/>
            <person name="Chiu C.-H."/>
            <person name="Lee Y.-S."/>
            <person name="Embley T.M."/>
            <person name="Coombs G.H."/>
            <person name="Mottram J.C."/>
            <person name="Tachezy J."/>
            <person name="Fraser-Liggett C.M."/>
            <person name="Johnson P.J."/>
        </authorList>
    </citation>
    <scope>NUCLEOTIDE SEQUENCE [LARGE SCALE GENOMIC DNA]</scope>
    <source>
        <strain evidence="3">G3</strain>
    </source>
</reference>
<dbReference type="InterPro" id="IPR050227">
    <property type="entry name" value="Rab"/>
</dbReference>
<dbReference type="SMART" id="SM00174">
    <property type="entry name" value="RHO"/>
    <property type="match status" value="1"/>
</dbReference>
<accession>A2E0G1</accession>
<dbReference type="OrthoDB" id="25896at2759"/>
<dbReference type="GO" id="GO:0042147">
    <property type="term" value="P:retrograde transport, endosome to Golgi"/>
    <property type="evidence" value="ECO:0000318"/>
    <property type="project" value="GO_Central"/>
</dbReference>
<dbReference type="InterPro" id="IPR001806">
    <property type="entry name" value="Small_GTPase"/>
</dbReference>
<dbReference type="KEGG" id="tva:4771826"/>
<sequence>MNTQDTIFRVDEKVKIVFLGSPSVGKTSIMNRWICGDYNDRVSPTIAAANIQKDIVINNKEYTVVVCDTAGEERYHSLCGNYVRGAHSVIIVASYDLPSSMEAINSWVNLVYEICPETTPIIIAKNKKDLVNEEHCDSEYNGFPLFHVSAKTGEGIEMVFTEAIFRGIENMAMETTATVKLERANTSNRKENTCC</sequence>
<dbReference type="GO" id="GO:0012505">
    <property type="term" value="C:endomembrane system"/>
    <property type="evidence" value="ECO:0000318"/>
    <property type="project" value="GO_Central"/>
</dbReference>
<gene>
    <name evidence="3" type="ORF">TVAG_044010</name>
</gene>
<dbReference type="SMART" id="SM00175">
    <property type="entry name" value="RAB"/>
    <property type="match status" value="1"/>
</dbReference>
<dbReference type="GO" id="GO:0006886">
    <property type="term" value="P:intracellular protein transport"/>
    <property type="evidence" value="ECO:0000318"/>
    <property type="project" value="GO_Central"/>
</dbReference>
<keyword evidence="2" id="KW-0342">GTP-binding</keyword>
<dbReference type="SUPFAM" id="SSF52540">
    <property type="entry name" value="P-loop containing nucleoside triphosphate hydrolases"/>
    <property type="match status" value="1"/>
</dbReference>
<dbReference type="GO" id="GO:0005794">
    <property type="term" value="C:Golgi apparatus"/>
    <property type="evidence" value="ECO:0000318"/>
    <property type="project" value="GO_Central"/>
</dbReference>
<dbReference type="VEuPathDB" id="TrichDB:TVAG_044010"/>
<dbReference type="VEuPathDB" id="TrichDB:TVAGG3_0541110"/>
<dbReference type="AlphaFoldDB" id="A2E0G1"/>
<keyword evidence="1" id="KW-0547">Nucleotide-binding</keyword>
<dbReference type="EMBL" id="DS113279">
    <property type="protein sequence ID" value="EAY13841.1"/>
    <property type="molecule type" value="Genomic_DNA"/>
</dbReference>
<dbReference type="Pfam" id="PF00071">
    <property type="entry name" value="Ras"/>
    <property type="match status" value="1"/>
</dbReference>
<keyword evidence="4" id="KW-1185">Reference proteome</keyword>
<dbReference type="GO" id="GO:0006891">
    <property type="term" value="P:intra-Golgi vesicle-mediated transport"/>
    <property type="evidence" value="ECO:0000318"/>
    <property type="project" value="GO_Central"/>
</dbReference>
<evidence type="ECO:0000256" key="1">
    <source>
        <dbReference type="ARBA" id="ARBA00022741"/>
    </source>
</evidence>
<evidence type="ECO:0000313" key="4">
    <source>
        <dbReference type="Proteomes" id="UP000001542"/>
    </source>
</evidence>
<dbReference type="InParanoid" id="A2E0G1"/>
<dbReference type="Proteomes" id="UP000001542">
    <property type="component" value="Unassembled WGS sequence"/>
</dbReference>
<organism evidence="3 4">
    <name type="scientific">Trichomonas vaginalis (strain ATCC PRA-98 / G3)</name>
    <dbReference type="NCBI Taxonomy" id="412133"/>
    <lineage>
        <taxon>Eukaryota</taxon>
        <taxon>Metamonada</taxon>
        <taxon>Parabasalia</taxon>
        <taxon>Trichomonadida</taxon>
        <taxon>Trichomonadidae</taxon>
        <taxon>Trichomonas</taxon>
    </lineage>
</organism>
<dbReference type="GO" id="GO:0005525">
    <property type="term" value="F:GTP binding"/>
    <property type="evidence" value="ECO:0007669"/>
    <property type="project" value="UniProtKB-KW"/>
</dbReference>
<dbReference type="FunFam" id="3.40.50.300:FF:001329">
    <property type="entry name" value="Small GTP-binding protein, putative"/>
    <property type="match status" value="1"/>
</dbReference>
<name>A2E0G1_TRIV3</name>
<evidence type="ECO:0000313" key="3">
    <source>
        <dbReference type="EMBL" id="EAY13841.1"/>
    </source>
</evidence>
<dbReference type="eggNOG" id="KOG0092">
    <property type="taxonomic scope" value="Eukaryota"/>
</dbReference>
<dbReference type="NCBIfam" id="TIGR00231">
    <property type="entry name" value="small_GTP"/>
    <property type="match status" value="1"/>
</dbReference>
<dbReference type="InterPro" id="IPR005225">
    <property type="entry name" value="Small_GTP-bd"/>
</dbReference>
<dbReference type="GO" id="GO:0003924">
    <property type="term" value="F:GTPase activity"/>
    <property type="evidence" value="ECO:0000318"/>
    <property type="project" value="GO_Central"/>
</dbReference>
<dbReference type="PROSITE" id="PS51419">
    <property type="entry name" value="RAB"/>
    <property type="match status" value="1"/>
</dbReference>
<evidence type="ECO:0000256" key="2">
    <source>
        <dbReference type="ARBA" id="ARBA00023134"/>
    </source>
</evidence>
<dbReference type="SMR" id="A2E0G1"/>